<gene>
    <name evidence="3" type="ORF">NDU88_004192</name>
</gene>
<feature type="chain" id="PRO_5043462529" evidence="2">
    <location>
        <begin position="29"/>
        <end position="181"/>
    </location>
</feature>
<feature type="signal peptide" evidence="2">
    <location>
        <begin position="1"/>
        <end position="28"/>
    </location>
</feature>
<dbReference type="AlphaFoldDB" id="A0AAV7V2C8"/>
<comment type="caution">
    <text evidence="3">The sequence shown here is derived from an EMBL/GenBank/DDBJ whole genome shotgun (WGS) entry which is preliminary data.</text>
</comment>
<feature type="compositionally biased region" description="Pro residues" evidence="1">
    <location>
        <begin position="170"/>
        <end position="181"/>
    </location>
</feature>
<protein>
    <submittedName>
        <fullName evidence="3">Uncharacterized protein</fullName>
    </submittedName>
</protein>
<sequence length="181" mass="19142">MLGPVSPPITTAHWWLTLLLGHSSSRSAGRIPVGRLHRRCTARAPPPQGLLVVPNQMAGSAGAGPCLPPWAQPPPSQAPVLRSPQVLKTAPRGTNGTAPSWVSAALLTGPRPARLKGRRAAQAATGHACPLWASAQAPRLRCLTLRRCWRPEPSGAPHRLGRPTRTVGPPASPPLGPQRYF</sequence>
<proteinExistence type="predicted"/>
<evidence type="ECO:0000313" key="4">
    <source>
        <dbReference type="Proteomes" id="UP001066276"/>
    </source>
</evidence>
<keyword evidence="2" id="KW-0732">Signal</keyword>
<keyword evidence="4" id="KW-1185">Reference proteome</keyword>
<feature type="region of interest" description="Disordered" evidence="1">
    <location>
        <begin position="152"/>
        <end position="181"/>
    </location>
</feature>
<name>A0AAV7V2C8_PLEWA</name>
<dbReference type="EMBL" id="JANPWB010000004">
    <property type="protein sequence ID" value="KAJ1194907.1"/>
    <property type="molecule type" value="Genomic_DNA"/>
</dbReference>
<evidence type="ECO:0000256" key="1">
    <source>
        <dbReference type="SAM" id="MobiDB-lite"/>
    </source>
</evidence>
<evidence type="ECO:0000256" key="2">
    <source>
        <dbReference type="SAM" id="SignalP"/>
    </source>
</evidence>
<reference evidence="3" key="1">
    <citation type="journal article" date="2022" name="bioRxiv">
        <title>Sequencing and chromosome-scale assembly of the giantPleurodeles waltlgenome.</title>
        <authorList>
            <person name="Brown T."/>
            <person name="Elewa A."/>
            <person name="Iarovenko S."/>
            <person name="Subramanian E."/>
            <person name="Araus A.J."/>
            <person name="Petzold A."/>
            <person name="Susuki M."/>
            <person name="Suzuki K.-i.T."/>
            <person name="Hayashi T."/>
            <person name="Toyoda A."/>
            <person name="Oliveira C."/>
            <person name="Osipova E."/>
            <person name="Leigh N.D."/>
            <person name="Simon A."/>
            <person name="Yun M.H."/>
        </authorList>
    </citation>
    <scope>NUCLEOTIDE SEQUENCE</scope>
    <source>
        <strain evidence="3">20211129_DDA</strain>
        <tissue evidence="3">Liver</tissue>
    </source>
</reference>
<accession>A0AAV7V2C8</accession>
<dbReference type="Proteomes" id="UP001066276">
    <property type="component" value="Chromosome 2_2"/>
</dbReference>
<evidence type="ECO:0000313" key="3">
    <source>
        <dbReference type="EMBL" id="KAJ1194907.1"/>
    </source>
</evidence>
<organism evidence="3 4">
    <name type="scientific">Pleurodeles waltl</name>
    <name type="common">Iberian ribbed newt</name>
    <dbReference type="NCBI Taxonomy" id="8319"/>
    <lineage>
        <taxon>Eukaryota</taxon>
        <taxon>Metazoa</taxon>
        <taxon>Chordata</taxon>
        <taxon>Craniata</taxon>
        <taxon>Vertebrata</taxon>
        <taxon>Euteleostomi</taxon>
        <taxon>Amphibia</taxon>
        <taxon>Batrachia</taxon>
        <taxon>Caudata</taxon>
        <taxon>Salamandroidea</taxon>
        <taxon>Salamandridae</taxon>
        <taxon>Pleurodelinae</taxon>
        <taxon>Pleurodeles</taxon>
    </lineage>
</organism>